<feature type="domain" description="Ketoreductase" evidence="3">
    <location>
        <begin position="23"/>
        <end position="192"/>
    </location>
</feature>
<dbReference type="InterPro" id="IPR050259">
    <property type="entry name" value="SDR"/>
</dbReference>
<organism evidence="4 5">
    <name type="scientific">Actinomadura fibrosa</name>
    <dbReference type="NCBI Taxonomy" id="111802"/>
    <lineage>
        <taxon>Bacteria</taxon>
        <taxon>Bacillati</taxon>
        <taxon>Actinomycetota</taxon>
        <taxon>Actinomycetes</taxon>
        <taxon>Streptosporangiales</taxon>
        <taxon>Thermomonosporaceae</taxon>
        <taxon>Actinomadura</taxon>
    </lineage>
</organism>
<dbReference type="InterPro" id="IPR002347">
    <property type="entry name" value="SDR_fam"/>
</dbReference>
<comment type="caution">
    <text evidence="4">The sequence shown here is derived from an EMBL/GenBank/DDBJ whole genome shotgun (WGS) entry which is preliminary data.</text>
</comment>
<proteinExistence type="inferred from homology"/>
<dbReference type="RefSeq" id="WP_131758488.1">
    <property type="nucleotide sequence ID" value="NZ_CAACUY010000052.1"/>
</dbReference>
<evidence type="ECO:0000256" key="2">
    <source>
        <dbReference type="SAM" id="MobiDB-lite"/>
    </source>
</evidence>
<dbReference type="CDD" id="cd05233">
    <property type="entry name" value="SDR_c"/>
    <property type="match status" value="1"/>
</dbReference>
<keyword evidence="5" id="KW-1185">Reference proteome</keyword>
<evidence type="ECO:0000313" key="5">
    <source>
        <dbReference type="Proteomes" id="UP001597063"/>
    </source>
</evidence>
<comment type="similarity">
    <text evidence="1">Belongs to the short-chain dehydrogenases/reductases (SDR) family.</text>
</comment>
<reference evidence="5" key="1">
    <citation type="journal article" date="2019" name="Int. J. Syst. Evol. Microbiol.">
        <title>The Global Catalogue of Microorganisms (GCM) 10K type strain sequencing project: providing services to taxonomists for standard genome sequencing and annotation.</title>
        <authorList>
            <consortium name="The Broad Institute Genomics Platform"/>
            <consortium name="The Broad Institute Genome Sequencing Center for Infectious Disease"/>
            <person name="Wu L."/>
            <person name="Ma J."/>
        </authorList>
    </citation>
    <scope>NUCLEOTIDE SEQUENCE [LARGE SCALE GENOMIC DNA]</scope>
    <source>
        <strain evidence="5">JCM 9371</strain>
    </source>
</reference>
<dbReference type="PANTHER" id="PTHR42879">
    <property type="entry name" value="3-OXOACYL-(ACYL-CARRIER-PROTEIN) REDUCTASE"/>
    <property type="match status" value="1"/>
</dbReference>
<dbReference type="PROSITE" id="PS00061">
    <property type="entry name" value="ADH_SHORT"/>
    <property type="match status" value="1"/>
</dbReference>
<dbReference type="PRINTS" id="PR00081">
    <property type="entry name" value="GDHRDH"/>
</dbReference>
<evidence type="ECO:0000256" key="1">
    <source>
        <dbReference type="ARBA" id="ARBA00006484"/>
    </source>
</evidence>
<dbReference type="SUPFAM" id="SSF51735">
    <property type="entry name" value="NAD(P)-binding Rossmann-fold domains"/>
    <property type="match status" value="1"/>
</dbReference>
<dbReference type="InterPro" id="IPR020904">
    <property type="entry name" value="Sc_DH/Rdtase_CS"/>
</dbReference>
<dbReference type="EMBL" id="JBHTGP010000035">
    <property type="protein sequence ID" value="MFD0692054.1"/>
    <property type="molecule type" value="Genomic_DNA"/>
</dbReference>
<feature type="region of interest" description="Disordered" evidence="2">
    <location>
        <begin position="1"/>
        <end position="23"/>
    </location>
</feature>
<dbReference type="GO" id="GO:0016491">
    <property type="term" value="F:oxidoreductase activity"/>
    <property type="evidence" value="ECO:0007669"/>
    <property type="project" value="UniProtKB-KW"/>
</dbReference>
<keyword evidence="4" id="KW-0560">Oxidoreductase</keyword>
<evidence type="ECO:0000259" key="3">
    <source>
        <dbReference type="SMART" id="SM00822"/>
    </source>
</evidence>
<dbReference type="InterPro" id="IPR036291">
    <property type="entry name" value="NAD(P)-bd_dom_sf"/>
</dbReference>
<accession>A0ABW2Y114</accession>
<dbReference type="InterPro" id="IPR057326">
    <property type="entry name" value="KR_dom"/>
</dbReference>
<dbReference type="PANTHER" id="PTHR42879:SF2">
    <property type="entry name" value="3-OXOACYL-[ACYL-CARRIER-PROTEIN] REDUCTASE FABG"/>
    <property type="match status" value="1"/>
</dbReference>
<evidence type="ECO:0000313" key="4">
    <source>
        <dbReference type="EMBL" id="MFD0692054.1"/>
    </source>
</evidence>
<sequence length="265" mass="26209">MPPSPSASPAPSDASPGAPPATGVIVTGGASGIGAASARALAATGRPVALWDRADPAGAAEEIAAEHSVPVHPVTVDVTDTAALASAAAETRAALGSIGGLVHAAGIPGPAPVGALDEARWDAVLDVNLRAQALIVQEILDDLKAHPGSAVVGISSIEGLVGNAFLPAYCASKAGLLGLTRSLAHLLAADGVRVNAVCPGYIDTPMLRRESPGEMVDGFRAKAPLGRLGEASDVANAVRFLMGAEASFITGAHLTVDGGVTAVEH</sequence>
<feature type="compositionally biased region" description="Low complexity" evidence="2">
    <location>
        <begin position="9"/>
        <end position="23"/>
    </location>
</feature>
<dbReference type="EC" id="1.1.1.-" evidence="4"/>
<dbReference type="SMART" id="SM00822">
    <property type="entry name" value="PKS_KR"/>
    <property type="match status" value="1"/>
</dbReference>
<protein>
    <submittedName>
        <fullName evidence="4">SDR family NAD(P)-dependent oxidoreductase</fullName>
        <ecNumber evidence="4">1.1.1.-</ecNumber>
    </submittedName>
</protein>
<dbReference type="Gene3D" id="3.40.50.720">
    <property type="entry name" value="NAD(P)-binding Rossmann-like Domain"/>
    <property type="match status" value="1"/>
</dbReference>
<gene>
    <name evidence="4" type="ORF">ACFQZM_46730</name>
</gene>
<name>A0ABW2Y114_9ACTN</name>
<dbReference type="PRINTS" id="PR00080">
    <property type="entry name" value="SDRFAMILY"/>
</dbReference>
<dbReference type="Pfam" id="PF13561">
    <property type="entry name" value="adh_short_C2"/>
    <property type="match status" value="1"/>
</dbReference>
<dbReference type="Proteomes" id="UP001597063">
    <property type="component" value="Unassembled WGS sequence"/>
</dbReference>